<dbReference type="Proteomes" id="UP000184420">
    <property type="component" value="Unassembled WGS sequence"/>
</dbReference>
<gene>
    <name evidence="3" type="ORF">SAMN05444266_101307</name>
</gene>
<evidence type="ECO:0000313" key="4">
    <source>
        <dbReference type="Proteomes" id="UP000184420"/>
    </source>
</evidence>
<evidence type="ECO:0000313" key="3">
    <source>
        <dbReference type="EMBL" id="SHK83544.1"/>
    </source>
</evidence>
<reference evidence="3 4" key="1">
    <citation type="submission" date="2016-11" db="EMBL/GenBank/DDBJ databases">
        <authorList>
            <person name="Jaros S."/>
            <person name="Januszkiewicz K."/>
            <person name="Wedrychowicz H."/>
        </authorList>
    </citation>
    <scope>NUCLEOTIDE SEQUENCE [LARGE SCALE GENOMIC DNA]</scope>
    <source>
        <strain evidence="3 4">DSM 27406</strain>
    </source>
</reference>
<organism evidence="3 4">
    <name type="scientific">Chitinophaga jiangningensis</name>
    <dbReference type="NCBI Taxonomy" id="1419482"/>
    <lineage>
        <taxon>Bacteria</taxon>
        <taxon>Pseudomonadati</taxon>
        <taxon>Bacteroidota</taxon>
        <taxon>Chitinophagia</taxon>
        <taxon>Chitinophagales</taxon>
        <taxon>Chitinophagaceae</taxon>
        <taxon>Chitinophaga</taxon>
    </lineage>
</organism>
<dbReference type="Pfam" id="PF14020">
    <property type="entry name" value="DUF4236"/>
    <property type="match status" value="1"/>
</dbReference>
<dbReference type="EMBL" id="FRBL01000001">
    <property type="protein sequence ID" value="SHK83544.1"/>
    <property type="molecule type" value="Genomic_DNA"/>
</dbReference>
<evidence type="ECO:0000259" key="2">
    <source>
        <dbReference type="Pfam" id="PF14020"/>
    </source>
</evidence>
<protein>
    <submittedName>
        <fullName evidence="3">SH3 domain-containing protein</fullName>
    </submittedName>
</protein>
<dbReference type="OrthoDB" id="9806903at2"/>
<accession>A0A1M6VQB9</accession>
<keyword evidence="1" id="KW-1133">Transmembrane helix</keyword>
<keyword evidence="1" id="KW-0812">Transmembrane</keyword>
<sequence length="455" mass="51683">MGWSYRKSISAGPFRMNFSKSGISYSVGVKGARVNVGPRGTFVNLSAHGISYRQRLSGPVSRQPAPPTEVLPVQSGINITSAAVENLSDTDSQAFITELNEKSSLVSYTKWTVWLLLVLPLFLLYYSFGKRDKIIRPATESVIVRIFAPKGANIRQEPDVKAKILFTSVYDDKFILLSDTSNKWIKVAVADSAGYVSRELAELVHLTTAEVKVEEWQLIHRYLSYIATLGLLCFVPVVIWSRKKDKQRFQMELHYDMDERYQQVYQQFQAHFASFCQSSRVWQYLNAQGNIDYKRNAGAGKLIKRVEVKELSANKMPIPYFITNVSIPCISLQHMDLYFLPERLLMKRGNTFAAVFYKNLQITGRITNFVESEPLPHDARVVDYTWQFVNKDGGPDRRFNGNQRLPVCAYSEYTFTSGTGIYEVIATSKQAAMDDFSRFIVKIGALQKMIGANLK</sequence>
<feature type="transmembrane region" description="Helical" evidence="1">
    <location>
        <begin position="222"/>
        <end position="241"/>
    </location>
</feature>
<keyword evidence="1" id="KW-0472">Membrane</keyword>
<proteinExistence type="predicted"/>
<dbReference type="Gene3D" id="2.30.30.40">
    <property type="entry name" value="SH3 Domains"/>
    <property type="match status" value="1"/>
</dbReference>
<dbReference type="STRING" id="1419482.SAMN05444266_101307"/>
<keyword evidence="4" id="KW-1185">Reference proteome</keyword>
<feature type="domain" description="DUF4236" evidence="2">
    <location>
        <begin position="3"/>
        <end position="53"/>
    </location>
</feature>
<dbReference type="RefSeq" id="WP_073077338.1">
    <property type="nucleotide sequence ID" value="NZ_FRBL01000001.1"/>
</dbReference>
<evidence type="ECO:0000256" key="1">
    <source>
        <dbReference type="SAM" id="Phobius"/>
    </source>
</evidence>
<dbReference type="AlphaFoldDB" id="A0A1M6VQB9"/>
<dbReference type="InterPro" id="IPR025330">
    <property type="entry name" value="DUF4236"/>
</dbReference>
<feature type="transmembrane region" description="Helical" evidence="1">
    <location>
        <begin position="111"/>
        <end position="128"/>
    </location>
</feature>
<name>A0A1M6VQB9_9BACT</name>